<feature type="region of interest" description="Disordered" evidence="1">
    <location>
        <begin position="26"/>
        <end position="80"/>
    </location>
</feature>
<proteinExistence type="predicted"/>
<dbReference type="AlphaFoldDB" id="J9G9D2"/>
<feature type="non-terminal residue" evidence="2">
    <location>
        <position position="80"/>
    </location>
</feature>
<evidence type="ECO:0000256" key="1">
    <source>
        <dbReference type="SAM" id="MobiDB-lite"/>
    </source>
</evidence>
<dbReference type="EMBL" id="AMCI01004288">
    <property type="protein sequence ID" value="EJW98392.1"/>
    <property type="molecule type" value="Genomic_DNA"/>
</dbReference>
<feature type="compositionally biased region" description="Low complexity" evidence="1">
    <location>
        <begin position="55"/>
        <end position="80"/>
    </location>
</feature>
<accession>J9G9D2</accession>
<reference evidence="2" key="1">
    <citation type="journal article" date="2012" name="PLoS ONE">
        <title>Gene sets for utilization of primary and secondary nutrition supplies in the distal gut of endangered iberian lynx.</title>
        <authorList>
            <person name="Alcaide M."/>
            <person name="Messina E."/>
            <person name="Richter M."/>
            <person name="Bargiela R."/>
            <person name="Peplies J."/>
            <person name="Huws S.A."/>
            <person name="Newbold C.J."/>
            <person name="Golyshin P.N."/>
            <person name="Simon M.A."/>
            <person name="Lopez G."/>
            <person name="Yakimov M.M."/>
            <person name="Ferrer M."/>
        </authorList>
    </citation>
    <scope>NUCLEOTIDE SEQUENCE</scope>
</reference>
<protein>
    <submittedName>
        <fullName evidence="2">Secreted protein</fullName>
    </submittedName>
</protein>
<sequence>MKKLLTVFVICLALGVTAMDADAARRFGGGASFGRSAPTFSQKAPAPQAVPRTPQQQNMGTQQQQPKSAKPAAQPAKPSM</sequence>
<gene>
    <name evidence="2" type="ORF">EVA_13501</name>
</gene>
<name>J9G9D2_9ZZZZ</name>
<organism evidence="2">
    <name type="scientific">gut metagenome</name>
    <dbReference type="NCBI Taxonomy" id="749906"/>
    <lineage>
        <taxon>unclassified sequences</taxon>
        <taxon>metagenomes</taxon>
        <taxon>organismal metagenomes</taxon>
    </lineage>
</organism>
<comment type="caution">
    <text evidence="2">The sequence shown here is derived from an EMBL/GenBank/DDBJ whole genome shotgun (WGS) entry which is preliminary data.</text>
</comment>
<evidence type="ECO:0000313" key="2">
    <source>
        <dbReference type="EMBL" id="EJW98392.1"/>
    </source>
</evidence>